<sequence length="168" mass="18388">MEHKNQDKSRLAEQYDKFADKFNELYWAGKLRGRDSMTAALDKAHEHLVSLGEFTTEQGEELKQYLARDLDQTIVDAQQLGDEAKERFHPARLGAGALSSIAAVLEFGGDALRSLSSKAKESLGYRTGEMSSAGTLTCQACGQTVQLKQTGHVPPCPKCSATLFSKGY</sequence>
<reference evidence="1 2" key="1">
    <citation type="submission" date="2024-07" db="EMBL/GenBank/DDBJ databases">
        <title>Uliginosibacterium flavum JJ3220;KACC:17644.</title>
        <authorList>
            <person name="Kim M.K."/>
        </authorList>
    </citation>
    <scope>NUCLEOTIDE SEQUENCE [LARGE SCALE GENOMIC DNA]</scope>
    <source>
        <strain evidence="1 2">KACC:17644</strain>
    </source>
</reference>
<organism evidence="1 2">
    <name type="scientific">Uliginosibacterium flavum</name>
    <dbReference type="NCBI Taxonomy" id="1396831"/>
    <lineage>
        <taxon>Bacteria</taxon>
        <taxon>Pseudomonadati</taxon>
        <taxon>Pseudomonadota</taxon>
        <taxon>Betaproteobacteria</taxon>
        <taxon>Rhodocyclales</taxon>
        <taxon>Zoogloeaceae</taxon>
        <taxon>Uliginosibacterium</taxon>
    </lineage>
</organism>
<dbReference type="Proteomes" id="UP001549691">
    <property type="component" value="Unassembled WGS sequence"/>
</dbReference>
<dbReference type="RefSeq" id="WP_354600558.1">
    <property type="nucleotide sequence ID" value="NZ_JBEWZI010000006.1"/>
</dbReference>
<evidence type="ECO:0008006" key="3">
    <source>
        <dbReference type="Google" id="ProtNLM"/>
    </source>
</evidence>
<dbReference type="EMBL" id="JBEWZI010000006">
    <property type="protein sequence ID" value="MET7014102.1"/>
    <property type="molecule type" value="Genomic_DNA"/>
</dbReference>
<keyword evidence="2" id="KW-1185">Reference proteome</keyword>
<evidence type="ECO:0000313" key="2">
    <source>
        <dbReference type="Proteomes" id="UP001549691"/>
    </source>
</evidence>
<proteinExistence type="predicted"/>
<name>A0ABV2TJK2_9RHOO</name>
<dbReference type="Pfam" id="PF07295">
    <property type="entry name" value="DUF1451"/>
    <property type="match status" value="1"/>
</dbReference>
<comment type="caution">
    <text evidence="1">The sequence shown here is derived from an EMBL/GenBank/DDBJ whole genome shotgun (WGS) entry which is preliminary data.</text>
</comment>
<gene>
    <name evidence="1" type="ORF">ABXR19_07855</name>
</gene>
<accession>A0ABV2TJK2</accession>
<protein>
    <recommendedName>
        <fullName evidence="3">Zinc ribbon-containing protein</fullName>
    </recommendedName>
</protein>
<dbReference type="InterPro" id="IPR009912">
    <property type="entry name" value="DUF1451"/>
</dbReference>
<evidence type="ECO:0000313" key="1">
    <source>
        <dbReference type="EMBL" id="MET7014102.1"/>
    </source>
</evidence>